<dbReference type="RefSeq" id="WP_317505499.1">
    <property type="nucleotide sequence ID" value="NZ_JAWLKI010000022.1"/>
</dbReference>
<sequence>MDNSGDSSTHAWSTPVGAGVAGCLGGVILLGGAVLVSNDPGGSVLMGIAGILLVGLGVYTLVVRPRLELAAGYPATLTVRGLTGRRSYTPDRVERIRLLSMRRVGRRVGQLEIDVLDDDAEPVRPNDGTGNDGTGKDGPRDDTRLLVFSRWDLGTDLISVVDELRAAGFHVDDDR</sequence>
<comment type="caution">
    <text evidence="3">The sequence shown here is derived from an EMBL/GenBank/DDBJ whole genome shotgun (WGS) entry which is preliminary data.</text>
</comment>
<keyword evidence="4" id="KW-1185">Reference proteome</keyword>
<feature type="transmembrane region" description="Helical" evidence="2">
    <location>
        <begin position="42"/>
        <end position="62"/>
    </location>
</feature>
<reference evidence="3 4" key="1">
    <citation type="submission" date="2023-10" db="EMBL/GenBank/DDBJ databases">
        <title>Development of a sustainable strategy for remediation of hydrocarbon-contaminated territories based on the waste exchange concept.</title>
        <authorList>
            <person name="Krivoruchko A."/>
        </authorList>
    </citation>
    <scope>NUCLEOTIDE SEQUENCE [LARGE SCALE GENOMIC DNA]</scope>
    <source>
        <strain evidence="3 4">IEGM 1266</strain>
    </source>
</reference>
<feature type="region of interest" description="Disordered" evidence="1">
    <location>
        <begin position="119"/>
        <end position="141"/>
    </location>
</feature>
<proteinExistence type="predicted"/>
<keyword evidence="2" id="KW-0472">Membrane</keyword>
<protein>
    <submittedName>
        <fullName evidence="3">PH domain-containing protein</fullName>
    </submittedName>
</protein>
<feature type="transmembrane region" description="Helical" evidence="2">
    <location>
        <begin position="12"/>
        <end position="36"/>
    </location>
</feature>
<gene>
    <name evidence="3" type="ORF">R3P94_17575</name>
</gene>
<dbReference type="Proteomes" id="UP001185779">
    <property type="component" value="Unassembled WGS sequence"/>
</dbReference>
<evidence type="ECO:0000313" key="3">
    <source>
        <dbReference type="EMBL" id="MDV6309090.1"/>
    </source>
</evidence>
<name>A0ABU4DH66_9ACTN</name>
<dbReference type="EMBL" id="JAWLKI010000022">
    <property type="protein sequence ID" value="MDV6309090.1"/>
    <property type="molecule type" value="Genomic_DNA"/>
</dbReference>
<keyword evidence="2" id="KW-1133">Transmembrane helix</keyword>
<evidence type="ECO:0000256" key="1">
    <source>
        <dbReference type="SAM" id="MobiDB-lite"/>
    </source>
</evidence>
<organism evidence="3 4">
    <name type="scientific">Gordonia amicalis</name>
    <dbReference type="NCBI Taxonomy" id="89053"/>
    <lineage>
        <taxon>Bacteria</taxon>
        <taxon>Bacillati</taxon>
        <taxon>Actinomycetota</taxon>
        <taxon>Actinomycetes</taxon>
        <taxon>Mycobacteriales</taxon>
        <taxon>Gordoniaceae</taxon>
        <taxon>Gordonia</taxon>
    </lineage>
</organism>
<evidence type="ECO:0000313" key="4">
    <source>
        <dbReference type="Proteomes" id="UP001185779"/>
    </source>
</evidence>
<accession>A0ABU4DH66</accession>
<keyword evidence="2" id="KW-0812">Transmembrane</keyword>
<evidence type="ECO:0000256" key="2">
    <source>
        <dbReference type="SAM" id="Phobius"/>
    </source>
</evidence>